<comment type="caution">
    <text evidence="2">The sequence shown here is derived from an EMBL/GenBank/DDBJ whole genome shotgun (WGS) entry which is preliminary data.</text>
</comment>
<dbReference type="Proteomes" id="UP000320481">
    <property type="component" value="Unassembled WGS sequence"/>
</dbReference>
<keyword evidence="1" id="KW-0812">Transmembrane</keyword>
<feature type="transmembrane region" description="Helical" evidence="1">
    <location>
        <begin position="62"/>
        <end position="82"/>
    </location>
</feature>
<reference evidence="2" key="1">
    <citation type="journal article" date="2019" name="Microbiol. Resour. Announc.">
        <title>Draft Genomic Sequences of Streptomyces misionensis and Streptomyces albidoflavus, bacteria applied for phytopathogen biocontrol.</title>
        <authorList>
            <person name="Pylro V."/>
            <person name="Dias A."/>
            <person name="Andreote F."/>
            <person name="Varani A."/>
            <person name="Andreote C."/>
            <person name="Bernardo E."/>
            <person name="Martins T."/>
        </authorList>
    </citation>
    <scope>NUCLEOTIDE SEQUENCE [LARGE SCALE GENOMIC DNA]</scope>
    <source>
        <strain evidence="2">66</strain>
    </source>
</reference>
<name>A0A5C6JQR3_9ACTN</name>
<dbReference type="EMBL" id="VOGW01000107">
    <property type="protein sequence ID" value="TWV42713.1"/>
    <property type="molecule type" value="Genomic_DNA"/>
</dbReference>
<dbReference type="RefSeq" id="WP_146466424.1">
    <property type="nucleotide sequence ID" value="NZ_VOGW01000107.1"/>
</dbReference>
<gene>
    <name evidence="2" type="ORF">FRZ03_19375</name>
</gene>
<evidence type="ECO:0000313" key="2">
    <source>
        <dbReference type="EMBL" id="TWV42713.1"/>
    </source>
</evidence>
<protein>
    <recommendedName>
        <fullName evidence="4">PH domain-containing protein</fullName>
    </recommendedName>
</protein>
<feature type="transmembrane region" description="Helical" evidence="1">
    <location>
        <begin position="28"/>
        <end position="50"/>
    </location>
</feature>
<sequence>MTAIEGATAFDALGPVIGRHPIDHRKRWVNAAWALLVAVPSGWLGVWGLTATDQGSAGANRAIGLLIGLALGAVWVAVTQIVRALRGEPGEYIEVRELGLVHGSRRGTAAWTWDRVTSLHVEGDAVNRVATRLGNGYRIEIGFDDGRRLRTDGLAAYAADLGRALLARCPQVALRPRVPWWGRAGGWLLVWAALCVLGIVGQILYIVDHPDHEHRVKTALGMATVTDAPGISDTGYVLLTFGMLVCFVAAVTFVVLFVRGRAYRRMSAR</sequence>
<feature type="transmembrane region" description="Helical" evidence="1">
    <location>
        <begin position="184"/>
        <end position="207"/>
    </location>
</feature>
<keyword evidence="3" id="KW-1185">Reference proteome</keyword>
<proteinExistence type="predicted"/>
<keyword evidence="1" id="KW-1133">Transmembrane helix</keyword>
<evidence type="ECO:0008006" key="4">
    <source>
        <dbReference type="Google" id="ProtNLM"/>
    </source>
</evidence>
<feature type="transmembrane region" description="Helical" evidence="1">
    <location>
        <begin position="236"/>
        <end position="258"/>
    </location>
</feature>
<dbReference type="AlphaFoldDB" id="A0A5C6JQR3"/>
<keyword evidence="1" id="KW-0472">Membrane</keyword>
<evidence type="ECO:0000256" key="1">
    <source>
        <dbReference type="SAM" id="Phobius"/>
    </source>
</evidence>
<evidence type="ECO:0000313" key="3">
    <source>
        <dbReference type="Proteomes" id="UP000320481"/>
    </source>
</evidence>
<accession>A0A5C6JQR3</accession>
<organism evidence="2 3">
    <name type="scientific">Streptomyces misionensis</name>
    <dbReference type="NCBI Taxonomy" id="67331"/>
    <lineage>
        <taxon>Bacteria</taxon>
        <taxon>Bacillati</taxon>
        <taxon>Actinomycetota</taxon>
        <taxon>Actinomycetes</taxon>
        <taxon>Kitasatosporales</taxon>
        <taxon>Streptomycetaceae</taxon>
        <taxon>Streptomyces</taxon>
    </lineage>
</organism>